<keyword evidence="3" id="KW-1185">Reference proteome</keyword>
<dbReference type="Proteomes" id="UP000571950">
    <property type="component" value="Unassembled WGS sequence"/>
</dbReference>
<protein>
    <recommendedName>
        <fullName evidence="4">Flagellar hook-length control protein-like C-terminal domain-containing protein</fullName>
    </recommendedName>
</protein>
<feature type="compositionally biased region" description="Low complexity" evidence="1">
    <location>
        <begin position="623"/>
        <end position="635"/>
    </location>
</feature>
<name>A0A7W6BHI4_9SPHN</name>
<reference evidence="2 3" key="1">
    <citation type="submission" date="2020-08" db="EMBL/GenBank/DDBJ databases">
        <title>Genomic Encyclopedia of Type Strains, Phase IV (KMG-IV): sequencing the most valuable type-strain genomes for metagenomic binning, comparative biology and taxonomic classification.</title>
        <authorList>
            <person name="Goeker M."/>
        </authorList>
    </citation>
    <scope>NUCLEOTIDE SEQUENCE [LARGE SCALE GENOMIC DNA]</scope>
    <source>
        <strain evidence="2 3">DSM 26189</strain>
    </source>
</reference>
<feature type="compositionally biased region" description="Low complexity" evidence="1">
    <location>
        <begin position="438"/>
        <end position="457"/>
    </location>
</feature>
<dbReference type="AlphaFoldDB" id="A0A7W6BHI4"/>
<evidence type="ECO:0000313" key="2">
    <source>
        <dbReference type="EMBL" id="MBB3924977.1"/>
    </source>
</evidence>
<evidence type="ECO:0000256" key="1">
    <source>
        <dbReference type="SAM" id="MobiDB-lite"/>
    </source>
</evidence>
<feature type="region of interest" description="Disordered" evidence="1">
    <location>
        <begin position="363"/>
        <end position="457"/>
    </location>
</feature>
<feature type="compositionally biased region" description="Basic and acidic residues" evidence="1">
    <location>
        <begin position="406"/>
        <end position="417"/>
    </location>
</feature>
<feature type="compositionally biased region" description="Low complexity" evidence="1">
    <location>
        <begin position="255"/>
        <end position="271"/>
    </location>
</feature>
<feature type="region of interest" description="Disordered" evidence="1">
    <location>
        <begin position="588"/>
        <end position="646"/>
    </location>
</feature>
<evidence type="ECO:0000313" key="3">
    <source>
        <dbReference type="Proteomes" id="UP000571950"/>
    </source>
</evidence>
<gene>
    <name evidence="2" type="ORF">GGR43_000678</name>
</gene>
<evidence type="ECO:0008006" key="4">
    <source>
        <dbReference type="Google" id="ProtNLM"/>
    </source>
</evidence>
<proteinExistence type="predicted"/>
<organism evidence="2 3">
    <name type="scientific">Sphingobium jiangsuense</name>
    <dbReference type="NCBI Taxonomy" id="870476"/>
    <lineage>
        <taxon>Bacteria</taxon>
        <taxon>Pseudomonadati</taxon>
        <taxon>Pseudomonadota</taxon>
        <taxon>Alphaproteobacteria</taxon>
        <taxon>Sphingomonadales</taxon>
        <taxon>Sphingomonadaceae</taxon>
        <taxon>Sphingobium</taxon>
    </lineage>
</organism>
<feature type="compositionally biased region" description="Basic and acidic residues" evidence="1">
    <location>
        <begin position="428"/>
        <end position="437"/>
    </location>
</feature>
<feature type="region of interest" description="Disordered" evidence="1">
    <location>
        <begin position="117"/>
        <end position="275"/>
    </location>
</feature>
<feature type="compositionally biased region" description="Basic and acidic residues" evidence="1">
    <location>
        <begin position="593"/>
        <end position="603"/>
    </location>
</feature>
<dbReference type="RefSeq" id="WP_188070543.1">
    <property type="nucleotide sequence ID" value="NZ_BSPS01000022.1"/>
</dbReference>
<dbReference type="EMBL" id="JACIDT010000002">
    <property type="protein sequence ID" value="MBB3924977.1"/>
    <property type="molecule type" value="Genomic_DNA"/>
</dbReference>
<feature type="compositionally biased region" description="Low complexity" evidence="1">
    <location>
        <begin position="197"/>
        <end position="208"/>
    </location>
</feature>
<feature type="compositionally biased region" description="Low complexity" evidence="1">
    <location>
        <begin position="365"/>
        <end position="405"/>
    </location>
</feature>
<sequence>MSLDLLGLAGGAPTGAAALRVPGAALPAGLEAEGESAGFAGILAEAEAAGSPGVAILPIKVDGAPAADAVPAVPSGGAGEGAVPAGQVAVPMPTSPVQGQGTEKVKAPAAERKIPVELPSASSMSEDDVSAAAEETGDAQTLPETAETPVSADGLPLSPMQPPLIAAPVESPAPPPAAVETASEPEEGVAVGRHVRSAPSAPVSRPVPEQAVTAAQAGAEVSASDVPAAKAAPDGARQSSKAKDAAINPQPSTNAAKEPAPAPEEATPEAALPVRPGEATSLLDMARSVLPQRGRGGSFSTVETGQGTVVPTTGAVSVRLAGEGMTAPEQAPVIPNPTIATPATAARQEENPAPVSVTISDTEAAEGGQSALAAAKTAVPAASHTPSSSPSPAPAEQAPKQAPEQAPERAMPRDAVRAEAAPRPAPAKGEDKARAAEQAEPAAGTTSASSSTAQQQPSAFDMKTFGMAPPVAAATTPLGLTGLAGGIGASLDQKVIDMGVSGQWIDDIARQIATISDNPGRGSFQIASPNLGAVRVDIMPGADGSDIRLTAETEAAQVALIRDKGRLVQDAHLAAIRIGEVRIDRVTQAGESQRGESGREKQPDGGNAQTGTAPNGGQGGHAGARQDGAAAFAGQYSGGNAKNPFTRTVINDAGMTEAQAVPGESRVDRARYA</sequence>
<accession>A0A7W6BHI4</accession>
<comment type="caution">
    <text evidence="2">The sequence shown here is derived from an EMBL/GenBank/DDBJ whole genome shotgun (WGS) entry which is preliminary data.</text>
</comment>